<dbReference type="PANTHER" id="PTHR10188">
    <property type="entry name" value="L-ASPARAGINASE"/>
    <property type="match status" value="1"/>
</dbReference>
<dbReference type="GO" id="GO:0051604">
    <property type="term" value="P:protein maturation"/>
    <property type="evidence" value="ECO:0007669"/>
    <property type="project" value="TreeGrafter"/>
</dbReference>
<dbReference type="PANTHER" id="PTHR10188:SF8">
    <property type="entry name" value="THREONINE ASPARTASE 1"/>
    <property type="match status" value="1"/>
</dbReference>
<dbReference type="SUPFAM" id="SSF56235">
    <property type="entry name" value="N-terminal nucleophile aminohydrolases (Ntn hydrolases)"/>
    <property type="match status" value="1"/>
</dbReference>
<evidence type="ECO:0000313" key="4">
    <source>
        <dbReference type="EMBL" id="PHT48153.1"/>
    </source>
</evidence>
<dbReference type="GO" id="GO:0004298">
    <property type="term" value="F:threonine-type endopeptidase activity"/>
    <property type="evidence" value="ECO:0007669"/>
    <property type="project" value="InterPro"/>
</dbReference>
<sequence length="462" mass="48441">MSAKPNGYLKTPFPKFSQVSSFRLLKFSFIVSTGGAQTRVMATEITDRTLSTPTFFVAVHVGAGYHASSNEKSLRSAMKCACLAAASILQKGAGGCMDAVTTAIQVLEDDPNINAGRGSNLTEDGHVECDASIMDGDSGAFGAVGAVAGVRNVIEIAALLAKEQIFGSSQLGRISPMFLVGEGARAWAKSKGVVLPSTITEADEWLVTEKARTQWKRYKAILDCAKDVNDAPDIKMTHAMETHAISEVESQPSDQLRGNGVGDQISLLDALNEDLISDTVGVICLDSGGHLVCGSSSGGIALKVSGRVGLAAMYGSGCWASSKGPFGSPFIVGCCVSGAGEYLMKGFAARECCISSSLSQSGPSSACKKVLRTIQENSQCDSERSAGFLLVQAEPQRLVGGNLAKLEAVEIAAVYSSSSFGIGYFGSSMDRPKVSVLRSKKQQNKAGIDEFAARVNLVAKER</sequence>
<keyword evidence="5" id="KW-1185">Reference proteome</keyword>
<dbReference type="AlphaFoldDB" id="A0A2G2WSD6"/>
<dbReference type="Gene3D" id="3.60.20.30">
    <property type="entry name" value="(Glycosyl)asparaginase"/>
    <property type="match status" value="1"/>
</dbReference>
<feature type="site" description="Cleavage; by autolysis" evidence="3">
    <location>
        <begin position="278"/>
        <end position="279"/>
    </location>
</feature>
<dbReference type="InterPro" id="IPR029055">
    <property type="entry name" value="Ntn_hydrolases_N"/>
</dbReference>
<dbReference type="CDD" id="cd04514">
    <property type="entry name" value="Taspase1_like"/>
    <property type="match status" value="1"/>
</dbReference>
<dbReference type="InterPro" id="IPR037464">
    <property type="entry name" value="Taspase1"/>
</dbReference>
<dbReference type="EMBL" id="MLFT02000005">
    <property type="protein sequence ID" value="PHT48153.1"/>
    <property type="molecule type" value="Genomic_DNA"/>
</dbReference>
<dbReference type="GO" id="GO:0005737">
    <property type="term" value="C:cytoplasm"/>
    <property type="evidence" value="ECO:0007669"/>
    <property type="project" value="TreeGrafter"/>
</dbReference>
<feature type="active site" description="Nucleophile" evidence="2">
    <location>
        <position position="279"/>
    </location>
</feature>
<gene>
    <name evidence="4" type="ORF">CQW23_12361</name>
</gene>
<dbReference type="OrthoDB" id="77601at2759"/>
<evidence type="ECO:0000256" key="2">
    <source>
        <dbReference type="PIRSR" id="PIRSR600246-1"/>
    </source>
</evidence>
<reference evidence="5" key="2">
    <citation type="journal article" date="2017" name="J. Anim. Genet.">
        <title>Multiple reference genome sequences of hot pepper reveal the massive evolution of plant disease resistance genes by retroduplication.</title>
        <authorList>
            <person name="Kim S."/>
            <person name="Park J."/>
            <person name="Yeom S.-I."/>
            <person name="Kim Y.-M."/>
            <person name="Seo E."/>
            <person name="Kim K.-T."/>
            <person name="Kim M.-S."/>
            <person name="Lee J.M."/>
            <person name="Cheong K."/>
            <person name="Shin H.-S."/>
            <person name="Kim S.-B."/>
            <person name="Han K."/>
            <person name="Lee J."/>
            <person name="Park M."/>
            <person name="Lee H.-A."/>
            <person name="Lee H.-Y."/>
            <person name="Lee Y."/>
            <person name="Oh S."/>
            <person name="Lee J.H."/>
            <person name="Choi E."/>
            <person name="Choi E."/>
            <person name="Lee S.E."/>
            <person name="Jeon J."/>
            <person name="Kim H."/>
            <person name="Choi G."/>
            <person name="Song H."/>
            <person name="Lee J."/>
            <person name="Lee S.-C."/>
            <person name="Kwon J.-K."/>
            <person name="Lee H.-Y."/>
            <person name="Koo N."/>
            <person name="Hong Y."/>
            <person name="Kim R.W."/>
            <person name="Kang W.-H."/>
            <person name="Huh J.H."/>
            <person name="Kang B.-C."/>
            <person name="Yang T.-J."/>
            <person name="Lee Y.-H."/>
            <person name="Bennetzen J.L."/>
            <person name="Choi D."/>
        </authorList>
    </citation>
    <scope>NUCLEOTIDE SEQUENCE [LARGE SCALE GENOMIC DNA]</scope>
    <source>
        <strain evidence="5">cv. PBC81</strain>
    </source>
</reference>
<evidence type="ECO:0000256" key="1">
    <source>
        <dbReference type="ARBA" id="ARBA00011601"/>
    </source>
</evidence>
<dbReference type="STRING" id="33114.A0A2G2WSD6"/>
<name>A0A2G2WSD6_CAPBA</name>
<dbReference type="Pfam" id="PF01112">
    <property type="entry name" value="Asparaginase_2"/>
    <property type="match status" value="1"/>
</dbReference>
<organism evidence="4 5">
    <name type="scientific">Capsicum baccatum</name>
    <name type="common">Peruvian pepper</name>
    <dbReference type="NCBI Taxonomy" id="33114"/>
    <lineage>
        <taxon>Eukaryota</taxon>
        <taxon>Viridiplantae</taxon>
        <taxon>Streptophyta</taxon>
        <taxon>Embryophyta</taxon>
        <taxon>Tracheophyta</taxon>
        <taxon>Spermatophyta</taxon>
        <taxon>Magnoliopsida</taxon>
        <taxon>eudicotyledons</taxon>
        <taxon>Gunneridae</taxon>
        <taxon>Pentapetalae</taxon>
        <taxon>asterids</taxon>
        <taxon>lamiids</taxon>
        <taxon>Solanales</taxon>
        <taxon>Solanaceae</taxon>
        <taxon>Solanoideae</taxon>
        <taxon>Capsiceae</taxon>
        <taxon>Capsicum</taxon>
    </lineage>
</organism>
<dbReference type="FunFam" id="3.60.20.30:FF:000004">
    <property type="entry name" value="Putative threonine aspartase isoform A"/>
    <property type="match status" value="1"/>
</dbReference>
<proteinExistence type="predicted"/>
<dbReference type="InterPro" id="IPR000246">
    <property type="entry name" value="Peptidase_T2"/>
</dbReference>
<accession>A0A2G2WSD6</accession>
<reference evidence="4 5" key="1">
    <citation type="journal article" date="2017" name="Genome Biol.">
        <title>New reference genome sequences of hot pepper reveal the massive evolution of plant disease-resistance genes by retroduplication.</title>
        <authorList>
            <person name="Kim S."/>
            <person name="Park J."/>
            <person name="Yeom S.I."/>
            <person name="Kim Y.M."/>
            <person name="Seo E."/>
            <person name="Kim K.T."/>
            <person name="Kim M.S."/>
            <person name="Lee J.M."/>
            <person name="Cheong K."/>
            <person name="Shin H.S."/>
            <person name="Kim S.B."/>
            <person name="Han K."/>
            <person name="Lee J."/>
            <person name="Park M."/>
            <person name="Lee H.A."/>
            <person name="Lee H.Y."/>
            <person name="Lee Y."/>
            <person name="Oh S."/>
            <person name="Lee J.H."/>
            <person name="Choi E."/>
            <person name="Choi E."/>
            <person name="Lee S.E."/>
            <person name="Jeon J."/>
            <person name="Kim H."/>
            <person name="Choi G."/>
            <person name="Song H."/>
            <person name="Lee J."/>
            <person name="Lee S.C."/>
            <person name="Kwon J.K."/>
            <person name="Lee H.Y."/>
            <person name="Koo N."/>
            <person name="Hong Y."/>
            <person name="Kim R.W."/>
            <person name="Kang W.H."/>
            <person name="Huh J.H."/>
            <person name="Kang B.C."/>
            <person name="Yang T.J."/>
            <person name="Lee Y.H."/>
            <person name="Bennetzen J.L."/>
            <person name="Choi D."/>
        </authorList>
    </citation>
    <scope>NUCLEOTIDE SEQUENCE [LARGE SCALE GENOMIC DNA]</scope>
    <source>
        <strain evidence="5">cv. PBC81</strain>
    </source>
</reference>
<comment type="subunit">
    <text evidence="1">Heterotetramer of two alpha and two beta chains arranged as a dimer of alpha/beta heterodimers.</text>
</comment>
<comment type="caution">
    <text evidence="4">The sequence shown here is derived from an EMBL/GenBank/DDBJ whole genome shotgun (WGS) entry which is preliminary data.</text>
</comment>
<evidence type="ECO:0000256" key="3">
    <source>
        <dbReference type="PIRSR" id="PIRSR600246-3"/>
    </source>
</evidence>
<evidence type="ECO:0000313" key="5">
    <source>
        <dbReference type="Proteomes" id="UP000224567"/>
    </source>
</evidence>
<protein>
    <submittedName>
        <fullName evidence="4">Threonine aspartase</fullName>
    </submittedName>
</protein>
<dbReference type="Proteomes" id="UP000224567">
    <property type="component" value="Unassembled WGS sequence"/>
</dbReference>